<dbReference type="AlphaFoldDB" id="A0A816PYA5"/>
<dbReference type="EMBL" id="CAJNRG010003202">
    <property type="protein sequence ID" value="CAF2054325.1"/>
    <property type="molecule type" value="Genomic_DNA"/>
</dbReference>
<gene>
    <name evidence="2" type="ORF">UXM345_LOCUS29346</name>
    <name evidence="1" type="ORF">XDN619_LOCUS9334</name>
</gene>
<dbReference type="Proteomes" id="UP000663887">
    <property type="component" value="Unassembled WGS sequence"/>
</dbReference>
<name>A0A816PYA5_9BILA</name>
<evidence type="ECO:0000313" key="2">
    <source>
        <dbReference type="EMBL" id="CAF4225650.1"/>
    </source>
</evidence>
<proteinExistence type="predicted"/>
<dbReference type="Proteomes" id="UP000663842">
    <property type="component" value="Unassembled WGS sequence"/>
</dbReference>
<evidence type="ECO:0000313" key="1">
    <source>
        <dbReference type="EMBL" id="CAF2054325.1"/>
    </source>
</evidence>
<accession>A0A816PYA5</accession>
<evidence type="ECO:0000313" key="3">
    <source>
        <dbReference type="Proteomes" id="UP000663887"/>
    </source>
</evidence>
<organism evidence="1 3">
    <name type="scientific">Rotaria magnacalcarata</name>
    <dbReference type="NCBI Taxonomy" id="392030"/>
    <lineage>
        <taxon>Eukaryota</taxon>
        <taxon>Metazoa</taxon>
        <taxon>Spiralia</taxon>
        <taxon>Gnathifera</taxon>
        <taxon>Rotifera</taxon>
        <taxon>Eurotatoria</taxon>
        <taxon>Bdelloidea</taxon>
        <taxon>Philodinida</taxon>
        <taxon>Philodinidae</taxon>
        <taxon>Rotaria</taxon>
    </lineage>
</organism>
<protein>
    <submittedName>
        <fullName evidence="1">Uncharacterized protein</fullName>
    </submittedName>
</protein>
<reference evidence="1" key="1">
    <citation type="submission" date="2021-02" db="EMBL/GenBank/DDBJ databases">
        <authorList>
            <person name="Nowell W R."/>
        </authorList>
    </citation>
    <scope>NUCLEOTIDE SEQUENCE</scope>
</reference>
<sequence length="167" mass="19546">MTQSRALKKESHYPVHVKSDPFQIDVMASPKKQFSNVFEHVDYADVDKLKLLNDLINNSQPTEMKLKYYSERAMIRFNTCKWDEVLSDIAVIEKHQTLSDSLLLIKCKSSLHHEAHKIRDTLRSTMGLKLLDNKDHMMFFNAISPETIKKLIGKKKHKRNNLKRLQP</sequence>
<dbReference type="EMBL" id="CAJOBF010007166">
    <property type="protein sequence ID" value="CAF4225650.1"/>
    <property type="molecule type" value="Genomic_DNA"/>
</dbReference>
<comment type="caution">
    <text evidence="1">The sequence shown here is derived from an EMBL/GenBank/DDBJ whole genome shotgun (WGS) entry which is preliminary data.</text>
</comment>